<dbReference type="Proteomes" id="UP000326179">
    <property type="component" value="Chromosome"/>
</dbReference>
<keyword evidence="4" id="KW-1185">Reference proteome</keyword>
<keyword evidence="1" id="KW-0805">Transcription regulation</keyword>
<accession>A0A5Q0L629</accession>
<proteinExistence type="predicted"/>
<dbReference type="EMBL" id="CP045643">
    <property type="protein sequence ID" value="QFZ72401.1"/>
    <property type="molecule type" value="Genomic_DNA"/>
</dbReference>
<gene>
    <name evidence="3" type="ORF">GFH48_03220</name>
</gene>
<name>A0A5Q0L629_9ACTN</name>
<dbReference type="KEGG" id="sfy:GFH48_03220"/>
<protein>
    <submittedName>
        <fullName evidence="3">Zf-HC2 domain-containing protein</fullName>
    </submittedName>
</protein>
<organism evidence="3 4">
    <name type="scientific">Streptomyces fagopyri</name>
    <dbReference type="NCBI Taxonomy" id="2662397"/>
    <lineage>
        <taxon>Bacteria</taxon>
        <taxon>Bacillati</taxon>
        <taxon>Actinomycetota</taxon>
        <taxon>Actinomycetes</taxon>
        <taxon>Kitasatosporales</taxon>
        <taxon>Streptomycetaceae</taxon>
        <taxon>Streptomyces</taxon>
    </lineage>
</organism>
<evidence type="ECO:0000256" key="2">
    <source>
        <dbReference type="ARBA" id="ARBA00023163"/>
    </source>
</evidence>
<reference evidence="3 4" key="1">
    <citation type="submission" date="2019-10" db="EMBL/GenBank/DDBJ databases">
        <title>A novel species.</title>
        <authorList>
            <person name="Gao J."/>
        </authorList>
    </citation>
    <scope>NUCLEOTIDE SEQUENCE [LARGE SCALE GENOMIC DNA]</scope>
    <source>
        <strain evidence="3 4">QMT-28</strain>
    </source>
</reference>
<dbReference type="InterPro" id="IPR041916">
    <property type="entry name" value="Anti_sigma_zinc_sf"/>
</dbReference>
<dbReference type="RefSeq" id="WP_153286771.1">
    <property type="nucleotide sequence ID" value="NZ_CP045643.1"/>
</dbReference>
<evidence type="ECO:0000256" key="1">
    <source>
        <dbReference type="ARBA" id="ARBA00023015"/>
    </source>
</evidence>
<keyword evidence="2" id="KW-0804">Transcription</keyword>
<sequence length="113" mass="12366">MLTSIKECGTIRDLLAGHALQALGPDDASAVAAHVTTCGGPCRDEYDRLAAVPAHLSLLLEALVCERDANRRTRVADRRECAHVPIRRRNPARAAVTRRLTLAQWVSRTACVR</sequence>
<dbReference type="Gene3D" id="1.10.10.1320">
    <property type="entry name" value="Anti-sigma factor, zinc-finger domain"/>
    <property type="match status" value="1"/>
</dbReference>
<evidence type="ECO:0000313" key="4">
    <source>
        <dbReference type="Proteomes" id="UP000326179"/>
    </source>
</evidence>
<evidence type="ECO:0000313" key="3">
    <source>
        <dbReference type="EMBL" id="QFZ72401.1"/>
    </source>
</evidence>
<dbReference type="AlphaFoldDB" id="A0A5Q0L629"/>